<accession>A0ABY2DZS0</accession>
<reference evidence="3 4" key="1">
    <citation type="submission" date="2019-03" db="EMBL/GenBank/DDBJ databases">
        <title>Genomic features of bacteria from cold environments.</title>
        <authorList>
            <person name="Shen L."/>
        </authorList>
    </citation>
    <scope>NUCLEOTIDE SEQUENCE [LARGE SCALE GENOMIC DNA]</scope>
    <source>
        <strain evidence="4">T3246-1</strain>
    </source>
</reference>
<sequence>MGRGWRATLAATVATVALAACAPGDSGTDPAATDPATPGASAGEATEVPTAPGGLLECGDPDADKVIEIADADLTTATWSTPSGFEETFAYHEENPVEEVFSSWTAQPTADVALLNVVTVVIYDGLDWGEMVDQCGAIPVERIMEIQAGYTAEIGAETLTEPEVTTVAGHPAVEQYISLPEYDYHGYWLFSRTQVLHAYCQWTNEEDLLEAACAELIPSIQVSP</sequence>
<protein>
    <submittedName>
        <fullName evidence="3">Uncharacterized protein</fullName>
    </submittedName>
</protein>
<feature type="signal peptide" evidence="2">
    <location>
        <begin position="1"/>
        <end position="19"/>
    </location>
</feature>
<dbReference type="RefSeq" id="WP_133109098.1">
    <property type="nucleotide sequence ID" value="NZ_SMNA01000009.1"/>
</dbReference>
<organism evidence="3 4">
    <name type="scientific">Occultella glacieicola</name>
    <dbReference type="NCBI Taxonomy" id="2518684"/>
    <lineage>
        <taxon>Bacteria</taxon>
        <taxon>Bacillati</taxon>
        <taxon>Actinomycetota</taxon>
        <taxon>Actinomycetes</taxon>
        <taxon>Micrococcales</taxon>
        <taxon>Ruaniaceae</taxon>
        <taxon>Occultella</taxon>
    </lineage>
</organism>
<dbReference type="EMBL" id="SMNA01000009">
    <property type="protein sequence ID" value="TDE90383.1"/>
    <property type="molecule type" value="Genomic_DNA"/>
</dbReference>
<name>A0ABY2DZS0_9MICO</name>
<feature type="chain" id="PRO_5045266989" evidence="2">
    <location>
        <begin position="20"/>
        <end position="224"/>
    </location>
</feature>
<proteinExistence type="predicted"/>
<keyword evidence="2" id="KW-0732">Signal</keyword>
<dbReference type="PROSITE" id="PS51257">
    <property type="entry name" value="PROKAR_LIPOPROTEIN"/>
    <property type="match status" value="1"/>
</dbReference>
<keyword evidence="4" id="KW-1185">Reference proteome</keyword>
<evidence type="ECO:0000313" key="4">
    <source>
        <dbReference type="Proteomes" id="UP000504882"/>
    </source>
</evidence>
<evidence type="ECO:0000313" key="3">
    <source>
        <dbReference type="EMBL" id="TDE90383.1"/>
    </source>
</evidence>
<dbReference type="Proteomes" id="UP000504882">
    <property type="component" value="Unassembled WGS sequence"/>
</dbReference>
<evidence type="ECO:0000256" key="2">
    <source>
        <dbReference type="SAM" id="SignalP"/>
    </source>
</evidence>
<feature type="region of interest" description="Disordered" evidence="1">
    <location>
        <begin position="25"/>
        <end position="51"/>
    </location>
</feature>
<evidence type="ECO:0000256" key="1">
    <source>
        <dbReference type="SAM" id="MobiDB-lite"/>
    </source>
</evidence>
<feature type="compositionally biased region" description="Low complexity" evidence="1">
    <location>
        <begin position="25"/>
        <end position="43"/>
    </location>
</feature>
<gene>
    <name evidence="3" type="ORF">EXU48_18185</name>
</gene>
<comment type="caution">
    <text evidence="3">The sequence shown here is derived from an EMBL/GenBank/DDBJ whole genome shotgun (WGS) entry which is preliminary data.</text>
</comment>